<evidence type="ECO:0000256" key="5">
    <source>
        <dbReference type="ARBA" id="ARBA00037770"/>
    </source>
</evidence>
<dbReference type="InterPro" id="IPR036869">
    <property type="entry name" value="J_dom_sf"/>
</dbReference>
<dbReference type="GO" id="GO:0001671">
    <property type="term" value="F:ATPase activator activity"/>
    <property type="evidence" value="ECO:0007669"/>
    <property type="project" value="InterPro"/>
</dbReference>
<dbReference type="SUPFAM" id="SSF46565">
    <property type="entry name" value="Chaperone J-domain"/>
    <property type="match status" value="1"/>
</dbReference>
<dbReference type="SUPFAM" id="SSF52540">
    <property type="entry name" value="P-loop containing nucleoside triphosphate hydrolases"/>
    <property type="match status" value="2"/>
</dbReference>
<feature type="domain" description="Co-chaperone HscB C-terminal oligomerisation" evidence="9">
    <location>
        <begin position="526"/>
        <end position="593"/>
    </location>
</feature>
<organism evidence="10 11">
    <name type="scientific">Albugo candida</name>
    <dbReference type="NCBI Taxonomy" id="65357"/>
    <lineage>
        <taxon>Eukaryota</taxon>
        <taxon>Sar</taxon>
        <taxon>Stramenopiles</taxon>
        <taxon>Oomycota</taxon>
        <taxon>Peronosporomycetes</taxon>
        <taxon>Albuginales</taxon>
        <taxon>Albuginaceae</taxon>
        <taxon>Albugo</taxon>
    </lineage>
</organism>
<sequence length="605" mass="69619">MSERNRRIPFGNKAKKKQLQLKREKNRARLHKNSSEEEECDKVAPISEPIPTTTRGLEKDLRSIFELESKSVINARKRDATRPLVEGAESDFQYSLYATYKLHHLSNQAPILCKPKLNPKNMTPDEWHDVEEQSHNCWINEIKAIQSSRNDSACINLFERNLNTWRELWRVIEQTQILVHLVDSRCPLLHLSDQLIQYLLEMKKSVVVILTKTDLVSLDRVDSWIQYIRNMYASRLPVMTYSVPESKVCNNTFFQVIKDIIANDTSHSSPTWNLGFVGEPNVGKSTLLNTLFEKKLVSSSQTPGHTKHLQSHYYPDVSSALDGINVKVEKLQVFDCPGIVFPRFNVPPSLQILFGSFPIAQVREPYSCIRMIAENCRPTLMDVYKLKSIEEEDEWSPWTIAEAYAEQRGFRSKGGKTDVYRAANLILRNTLKGEKVVLSFPPPKEQSHSPRKYHIDLKAIEQTYWKLQKRLHPDLFGSKSQQLSATNSALVNDAYRTLKDPIRRIDMLLKLHGINALDETSNATIDPALLMETMEIRENIASASLSNLQAFKTQVGNDISIILQKLQQTYDVERDLKATQTLMLRLQYLKKSMIEIEKREEQSHG</sequence>
<dbReference type="InterPro" id="IPR001623">
    <property type="entry name" value="DnaJ_domain"/>
</dbReference>
<dbReference type="EMBL" id="CAIX01000040">
    <property type="protein sequence ID" value="CCI42870.1"/>
    <property type="molecule type" value="Genomic_DNA"/>
</dbReference>
<dbReference type="InParanoid" id="A0A024G8K9"/>
<dbReference type="AlphaFoldDB" id="A0A024G8K9"/>
<accession>A0A024G8K9</accession>
<dbReference type="GO" id="GO:0051087">
    <property type="term" value="F:protein-folding chaperone binding"/>
    <property type="evidence" value="ECO:0007669"/>
    <property type="project" value="InterPro"/>
</dbReference>
<dbReference type="STRING" id="65357.A0A024G8K9"/>
<comment type="caution">
    <text evidence="10">The sequence shown here is derived from an EMBL/GenBank/DDBJ whole genome shotgun (WGS) entry which is preliminary data.</text>
</comment>
<evidence type="ECO:0000256" key="6">
    <source>
        <dbReference type="ARBA" id="ARBA00039902"/>
    </source>
</evidence>
<evidence type="ECO:0000313" key="10">
    <source>
        <dbReference type="EMBL" id="CCI42870.1"/>
    </source>
</evidence>
<dbReference type="GO" id="GO:0003924">
    <property type="term" value="F:GTPase activity"/>
    <property type="evidence" value="ECO:0007669"/>
    <property type="project" value="InterPro"/>
</dbReference>
<dbReference type="PANTHER" id="PTHR45709">
    <property type="entry name" value="LARGE SUBUNIT GTPASE 1 HOMOLOG-RELATED"/>
    <property type="match status" value="1"/>
</dbReference>
<dbReference type="Gene3D" id="1.10.1580.10">
    <property type="match status" value="1"/>
</dbReference>
<dbReference type="GO" id="GO:0051259">
    <property type="term" value="P:protein complex oligomerization"/>
    <property type="evidence" value="ECO:0007669"/>
    <property type="project" value="InterPro"/>
</dbReference>
<evidence type="ECO:0000313" key="11">
    <source>
        <dbReference type="Proteomes" id="UP000053237"/>
    </source>
</evidence>
<feature type="compositionally biased region" description="Basic residues" evidence="7">
    <location>
        <begin position="13"/>
        <end position="32"/>
    </location>
</feature>
<feature type="region of interest" description="Disordered" evidence="7">
    <location>
        <begin position="1"/>
        <end position="42"/>
    </location>
</feature>
<dbReference type="Pfam" id="PF01926">
    <property type="entry name" value="MMR_HSR1"/>
    <property type="match status" value="1"/>
</dbReference>
<keyword evidence="3" id="KW-0342">GTP-binding</keyword>
<dbReference type="InterPro" id="IPR009073">
    <property type="entry name" value="HscB_oligo_C"/>
</dbReference>
<dbReference type="SUPFAM" id="SSF47144">
    <property type="entry name" value="HSC20 (HSCB), C-terminal oligomerisation domain"/>
    <property type="match status" value="1"/>
</dbReference>
<dbReference type="CDD" id="cd06257">
    <property type="entry name" value="DnaJ"/>
    <property type="match status" value="1"/>
</dbReference>
<dbReference type="InterPro" id="IPR036386">
    <property type="entry name" value="HscB_C_sf"/>
</dbReference>
<dbReference type="InterPro" id="IPR004640">
    <property type="entry name" value="HscB"/>
</dbReference>
<keyword evidence="2" id="KW-0547">Nucleotide-binding</keyword>
<dbReference type="NCBIfam" id="TIGR00714">
    <property type="entry name" value="hscB"/>
    <property type="match status" value="1"/>
</dbReference>
<comment type="similarity">
    <text evidence="1">Belongs to the HscB family.</text>
</comment>
<proteinExistence type="inferred from homology"/>
<evidence type="ECO:0000256" key="1">
    <source>
        <dbReference type="ARBA" id="ARBA00010476"/>
    </source>
</evidence>
<dbReference type="GO" id="GO:0005525">
    <property type="term" value="F:GTP binding"/>
    <property type="evidence" value="ECO:0007669"/>
    <property type="project" value="UniProtKB-KW"/>
</dbReference>
<protein>
    <recommendedName>
        <fullName evidence="6">Guanine nucleotide-binding protein-like 1</fullName>
    </recommendedName>
</protein>
<evidence type="ECO:0000256" key="2">
    <source>
        <dbReference type="ARBA" id="ARBA00022741"/>
    </source>
</evidence>
<keyword evidence="4" id="KW-0143">Chaperone</keyword>
<dbReference type="PANTHER" id="PTHR45709:SF3">
    <property type="entry name" value="GUANINE NUCLEOTIDE-BINDING PROTEIN-LIKE 1"/>
    <property type="match status" value="1"/>
</dbReference>
<reference evidence="10 11" key="1">
    <citation type="submission" date="2012-05" db="EMBL/GenBank/DDBJ databases">
        <title>Recombination and specialization in a pathogen metapopulation.</title>
        <authorList>
            <person name="Gardiner A."/>
            <person name="Kemen E."/>
            <person name="Schultz-Larsen T."/>
            <person name="MacLean D."/>
            <person name="Van Oosterhout C."/>
            <person name="Jones J.D.G."/>
        </authorList>
    </citation>
    <scope>NUCLEOTIDE SEQUENCE [LARGE SCALE GENOMIC DNA]</scope>
    <source>
        <strain evidence="10 11">Ac Nc2</strain>
    </source>
</reference>
<feature type="domain" description="G" evidence="8">
    <location>
        <begin position="274"/>
        <end position="340"/>
    </location>
</feature>
<evidence type="ECO:0000259" key="8">
    <source>
        <dbReference type="Pfam" id="PF01926"/>
    </source>
</evidence>
<dbReference type="Gene3D" id="1.20.1280.20">
    <property type="entry name" value="HscB, C-terminal domain"/>
    <property type="match status" value="1"/>
</dbReference>
<gene>
    <name evidence="10" type="ORF">BN9_036540</name>
</gene>
<evidence type="ECO:0000256" key="7">
    <source>
        <dbReference type="SAM" id="MobiDB-lite"/>
    </source>
</evidence>
<dbReference type="InterPro" id="IPR027417">
    <property type="entry name" value="P-loop_NTPase"/>
</dbReference>
<name>A0A024G8K9_9STRA</name>
<dbReference type="InterPro" id="IPR023179">
    <property type="entry name" value="GTP-bd_ortho_bundle_sf"/>
</dbReference>
<comment type="function">
    <text evidence="5">Possible regulatory or functional link with the histocompatibility cluster.</text>
</comment>
<dbReference type="Pfam" id="PF07743">
    <property type="entry name" value="HSCB_C"/>
    <property type="match status" value="1"/>
</dbReference>
<dbReference type="Proteomes" id="UP000053237">
    <property type="component" value="Unassembled WGS sequence"/>
</dbReference>
<dbReference type="Gene3D" id="3.40.50.300">
    <property type="entry name" value="P-loop containing nucleotide triphosphate hydrolases"/>
    <property type="match status" value="1"/>
</dbReference>
<evidence type="ECO:0000256" key="3">
    <source>
        <dbReference type="ARBA" id="ARBA00023134"/>
    </source>
</evidence>
<dbReference type="Gene3D" id="1.10.287.110">
    <property type="entry name" value="DnaJ domain"/>
    <property type="match status" value="1"/>
</dbReference>
<evidence type="ECO:0000259" key="9">
    <source>
        <dbReference type="Pfam" id="PF07743"/>
    </source>
</evidence>
<keyword evidence="11" id="KW-1185">Reference proteome</keyword>
<dbReference type="InterPro" id="IPR043358">
    <property type="entry name" value="GNL1-like"/>
</dbReference>
<evidence type="ECO:0000256" key="4">
    <source>
        <dbReference type="ARBA" id="ARBA00023186"/>
    </source>
</evidence>
<dbReference type="GO" id="GO:0044571">
    <property type="term" value="P:[2Fe-2S] cluster assembly"/>
    <property type="evidence" value="ECO:0007669"/>
    <property type="project" value="InterPro"/>
</dbReference>
<dbReference type="InterPro" id="IPR006073">
    <property type="entry name" value="GTP-bd"/>
</dbReference>
<dbReference type="OrthoDB" id="61815at2759"/>